<organism evidence="2 3">
    <name type="scientific">Amanita thiersii Skay4041</name>
    <dbReference type="NCBI Taxonomy" id="703135"/>
    <lineage>
        <taxon>Eukaryota</taxon>
        <taxon>Fungi</taxon>
        <taxon>Dikarya</taxon>
        <taxon>Basidiomycota</taxon>
        <taxon>Agaricomycotina</taxon>
        <taxon>Agaricomycetes</taxon>
        <taxon>Agaricomycetidae</taxon>
        <taxon>Agaricales</taxon>
        <taxon>Pluteineae</taxon>
        <taxon>Amanitaceae</taxon>
        <taxon>Amanita</taxon>
    </lineage>
</organism>
<gene>
    <name evidence="2" type="ORF">AMATHDRAFT_66538</name>
</gene>
<evidence type="ECO:0000313" key="2">
    <source>
        <dbReference type="EMBL" id="PFH47910.1"/>
    </source>
</evidence>
<feature type="region of interest" description="Disordered" evidence="1">
    <location>
        <begin position="94"/>
        <end position="113"/>
    </location>
</feature>
<name>A0A2A9NJM5_9AGAR</name>
<evidence type="ECO:0000256" key="1">
    <source>
        <dbReference type="SAM" id="MobiDB-lite"/>
    </source>
</evidence>
<feature type="compositionally biased region" description="Basic and acidic residues" evidence="1">
    <location>
        <begin position="1"/>
        <end position="12"/>
    </location>
</feature>
<keyword evidence="3" id="KW-1185">Reference proteome</keyword>
<feature type="region of interest" description="Disordered" evidence="1">
    <location>
        <begin position="1"/>
        <end position="31"/>
    </location>
</feature>
<dbReference type="EMBL" id="KZ302085">
    <property type="protein sequence ID" value="PFH47910.1"/>
    <property type="molecule type" value="Genomic_DNA"/>
</dbReference>
<dbReference type="Proteomes" id="UP000242287">
    <property type="component" value="Unassembled WGS sequence"/>
</dbReference>
<protein>
    <submittedName>
        <fullName evidence="2">Uncharacterized protein</fullName>
    </submittedName>
</protein>
<dbReference type="AlphaFoldDB" id="A0A2A9NJM5"/>
<dbReference type="OrthoDB" id="690068at2759"/>
<feature type="compositionally biased region" description="Polar residues" evidence="1">
    <location>
        <begin position="13"/>
        <end position="22"/>
    </location>
</feature>
<accession>A0A2A9NJM5</accession>
<sequence length="134" mass="14417">MEHGLESLERSPTEISSSLRQSRTPEDEKAASLLLTMRLSHSPTSPRRYHCEASPAVHLGVGRTRTISLDSPLPQRIALPPVYGSLKTGAQSSESFAAGSGTEATTRTMAGNQVVAETPGSILGLMREHQNEHK</sequence>
<evidence type="ECO:0000313" key="3">
    <source>
        <dbReference type="Proteomes" id="UP000242287"/>
    </source>
</evidence>
<proteinExistence type="predicted"/>
<feature type="compositionally biased region" description="Polar residues" evidence="1">
    <location>
        <begin position="102"/>
        <end position="111"/>
    </location>
</feature>
<reference evidence="2 3" key="1">
    <citation type="submission" date="2014-02" db="EMBL/GenBank/DDBJ databases">
        <title>Transposable element dynamics among asymbiotic and ectomycorrhizal Amanita fungi.</title>
        <authorList>
            <consortium name="DOE Joint Genome Institute"/>
            <person name="Hess J."/>
            <person name="Skrede I."/>
            <person name="Wolfe B."/>
            <person name="LaButti K."/>
            <person name="Ohm R.A."/>
            <person name="Grigoriev I.V."/>
            <person name="Pringle A."/>
        </authorList>
    </citation>
    <scope>NUCLEOTIDE SEQUENCE [LARGE SCALE GENOMIC DNA]</scope>
    <source>
        <strain evidence="2 3">SKay4041</strain>
    </source>
</reference>